<evidence type="ECO:0008006" key="4">
    <source>
        <dbReference type="Google" id="ProtNLM"/>
    </source>
</evidence>
<dbReference type="Proteomes" id="UP000637980">
    <property type="component" value="Unassembled WGS sequence"/>
</dbReference>
<feature type="compositionally biased region" description="Polar residues" evidence="1">
    <location>
        <begin position="48"/>
        <end position="68"/>
    </location>
</feature>
<comment type="caution">
    <text evidence="2">The sequence shown here is derived from an EMBL/GenBank/DDBJ whole genome shotgun (WGS) entry which is preliminary data.</text>
</comment>
<proteinExistence type="predicted"/>
<evidence type="ECO:0000313" key="3">
    <source>
        <dbReference type="Proteomes" id="UP000637980"/>
    </source>
</evidence>
<name>A0ABQ3EFC3_9HYPH</name>
<feature type="compositionally biased region" description="Basic and acidic residues" evidence="1">
    <location>
        <begin position="78"/>
        <end position="91"/>
    </location>
</feature>
<dbReference type="EMBL" id="BMXE01000003">
    <property type="protein sequence ID" value="GHB32275.1"/>
    <property type="molecule type" value="Genomic_DNA"/>
</dbReference>
<protein>
    <recommendedName>
        <fullName evidence="4">FlaG protein</fullName>
    </recommendedName>
</protein>
<feature type="region of interest" description="Disordered" evidence="1">
    <location>
        <begin position="48"/>
        <end position="91"/>
    </location>
</feature>
<reference evidence="3" key="1">
    <citation type="journal article" date="2019" name="Int. J. Syst. Evol. Microbiol.">
        <title>The Global Catalogue of Microorganisms (GCM) 10K type strain sequencing project: providing services to taxonomists for standard genome sequencing and annotation.</title>
        <authorList>
            <consortium name="The Broad Institute Genomics Platform"/>
            <consortium name="The Broad Institute Genome Sequencing Center for Infectious Disease"/>
            <person name="Wu L."/>
            <person name="Ma J."/>
        </authorList>
    </citation>
    <scope>NUCLEOTIDE SEQUENCE [LARGE SCALE GENOMIC DNA]</scope>
    <source>
        <strain evidence="3">KCTC 12861</strain>
    </source>
</reference>
<sequence length="167" mass="18460">MFIIENVGDIMEIVTQRPTLLHQSLTTQAAPVKSESVQVKTELSGAQAVTASSEAGNNPTASEKSYVSDSRLGIIPSKPKEEESRVERGYNYDEESEELIYALTQQPEGEVIYELPSKTARRIRAFVDEVIQMQEKRSLGGEAKDIEPVIYEAKQTEPAQAKQESAA</sequence>
<accession>A0ABQ3EFC3</accession>
<gene>
    <name evidence="2" type="ORF">GCM10007094_21330</name>
</gene>
<organism evidence="2 3">
    <name type="scientific">Pseudovibrio japonicus</name>
    <dbReference type="NCBI Taxonomy" id="366534"/>
    <lineage>
        <taxon>Bacteria</taxon>
        <taxon>Pseudomonadati</taxon>
        <taxon>Pseudomonadota</taxon>
        <taxon>Alphaproteobacteria</taxon>
        <taxon>Hyphomicrobiales</taxon>
        <taxon>Stappiaceae</taxon>
        <taxon>Pseudovibrio</taxon>
    </lineage>
</organism>
<evidence type="ECO:0000256" key="1">
    <source>
        <dbReference type="SAM" id="MobiDB-lite"/>
    </source>
</evidence>
<keyword evidence="3" id="KW-1185">Reference proteome</keyword>
<evidence type="ECO:0000313" key="2">
    <source>
        <dbReference type="EMBL" id="GHB32275.1"/>
    </source>
</evidence>